<dbReference type="Proteomes" id="UP000469559">
    <property type="component" value="Unassembled WGS sequence"/>
</dbReference>
<dbReference type="InterPro" id="IPR021109">
    <property type="entry name" value="Peptidase_aspartic_dom_sf"/>
</dbReference>
<dbReference type="PROSITE" id="PS51767">
    <property type="entry name" value="PEPTIDASE_A1"/>
    <property type="match status" value="1"/>
</dbReference>
<reference evidence="5 6" key="1">
    <citation type="submission" date="2018-05" db="EMBL/GenBank/DDBJ databases">
        <title>Whole genome sequencing for identification of molecular markers to develop diagnostic detection tools for the regulated plant pathogen Lachnellula willkommii.</title>
        <authorList>
            <person name="Giroux E."/>
            <person name="Bilodeau G."/>
        </authorList>
    </citation>
    <scope>NUCLEOTIDE SEQUENCE [LARGE SCALE GENOMIC DNA]</scope>
    <source>
        <strain evidence="5 6">CBS 203.66</strain>
    </source>
</reference>
<accession>A0A8T9BG19</accession>
<dbReference type="InterPro" id="IPR033121">
    <property type="entry name" value="PEPTIDASE_A1"/>
</dbReference>
<gene>
    <name evidence="5" type="ORF">LARI1_G002899</name>
</gene>
<keyword evidence="2" id="KW-0472">Membrane</keyword>
<evidence type="ECO:0000313" key="6">
    <source>
        <dbReference type="Proteomes" id="UP000469559"/>
    </source>
</evidence>
<evidence type="ECO:0000256" key="1">
    <source>
        <dbReference type="SAM" id="MobiDB-lite"/>
    </source>
</evidence>
<keyword evidence="3" id="KW-0732">Signal</keyword>
<feature type="transmembrane region" description="Helical" evidence="2">
    <location>
        <begin position="509"/>
        <end position="532"/>
    </location>
</feature>
<protein>
    <recommendedName>
        <fullName evidence="4">Peptidase A1 domain-containing protein</fullName>
    </recommendedName>
</protein>
<feature type="signal peptide" evidence="3">
    <location>
        <begin position="1"/>
        <end position="23"/>
    </location>
</feature>
<comment type="caution">
    <text evidence="5">The sequence shown here is derived from an EMBL/GenBank/DDBJ whole genome shotgun (WGS) entry which is preliminary data.</text>
</comment>
<sequence length="628" mass="65688">MHCPSLVTAGVLPFCSLVSIVFAVAPQAIPFSSNSYGPDGPWHAITIGVGTPSQSLDLLPGGSWSSDVLAPSVCVDATACTIAKLAGFYNASASSTNVQIGQTGNIRNSSFESTVGGLPSLTGSADWMFETAALKVQDGVSGQTTDVNLSDFDMLVMSEASETLPDGTTYPVQIGSLSLGAPQFNQSWTRSPPNPRFNGTFLPADLFAQGRVPSNSYGLHIGSTAMRIPGSLNIGGFDQSRALGQVSSQAYLENHLPIDLLDIGIGVAEGGSPFNFTSKAGLLAAGNSTLSPSMSVFIEAPLPYIYLPQSTCDAITQYLPVSYQAKYGLYFWDTGAAEYQRIVSSPSFLSFTFRLNSNINQNFTINVPFALLNLTLTGPIVDRSIQYLPLRPTAGPSGKYVLGRAFLQAAFIGVNWQSASNDGSGAWFLAQAPGPNTQTQNEATTIQPSDATIVGSANSWTDTWKGAWTVLSETGSGNTSTGDTATTTSGSSTSPPTPKPPPKGISPGGIAGTAVGGVAVISASLLGVLFLYRRSRAAGKPEPGSQEERIIQTPLTDFGVEPRRESDGYGSELGTGHEPMRESGGYGSSELGTGHEPQRPVEISGGVYRPKELDDTGYIPQSPVEMAG</sequence>
<feature type="region of interest" description="Disordered" evidence="1">
    <location>
        <begin position="559"/>
        <end position="628"/>
    </location>
</feature>
<keyword evidence="2" id="KW-1133">Transmembrane helix</keyword>
<dbReference type="Gene3D" id="2.40.70.10">
    <property type="entry name" value="Acid Proteases"/>
    <property type="match status" value="2"/>
</dbReference>
<organism evidence="5 6">
    <name type="scientific">Lachnellula arida</name>
    <dbReference type="NCBI Taxonomy" id="1316785"/>
    <lineage>
        <taxon>Eukaryota</taxon>
        <taxon>Fungi</taxon>
        <taxon>Dikarya</taxon>
        <taxon>Ascomycota</taxon>
        <taxon>Pezizomycotina</taxon>
        <taxon>Leotiomycetes</taxon>
        <taxon>Helotiales</taxon>
        <taxon>Lachnaceae</taxon>
        <taxon>Lachnellula</taxon>
    </lineage>
</organism>
<feature type="compositionally biased region" description="Low complexity" evidence="1">
    <location>
        <begin position="474"/>
        <end position="494"/>
    </location>
</feature>
<evidence type="ECO:0000259" key="4">
    <source>
        <dbReference type="PROSITE" id="PS51767"/>
    </source>
</evidence>
<dbReference type="EMBL" id="QGMF01000154">
    <property type="protein sequence ID" value="TVY18685.1"/>
    <property type="molecule type" value="Genomic_DNA"/>
</dbReference>
<keyword evidence="2" id="KW-0812">Transmembrane</keyword>
<feature type="compositionally biased region" description="Pro residues" evidence="1">
    <location>
        <begin position="495"/>
        <end position="504"/>
    </location>
</feature>
<feature type="region of interest" description="Disordered" evidence="1">
    <location>
        <begin position="471"/>
        <end position="508"/>
    </location>
</feature>
<evidence type="ECO:0000256" key="2">
    <source>
        <dbReference type="SAM" id="Phobius"/>
    </source>
</evidence>
<name>A0A8T9BG19_9HELO</name>
<proteinExistence type="predicted"/>
<dbReference type="OrthoDB" id="4074350at2759"/>
<evidence type="ECO:0000313" key="5">
    <source>
        <dbReference type="EMBL" id="TVY18685.1"/>
    </source>
</evidence>
<evidence type="ECO:0000256" key="3">
    <source>
        <dbReference type="SAM" id="SignalP"/>
    </source>
</evidence>
<feature type="domain" description="Peptidase A1" evidence="4">
    <location>
        <begin position="43"/>
        <end position="425"/>
    </location>
</feature>
<feature type="chain" id="PRO_5035867934" description="Peptidase A1 domain-containing protein" evidence="3">
    <location>
        <begin position="24"/>
        <end position="628"/>
    </location>
</feature>
<dbReference type="AlphaFoldDB" id="A0A8T9BG19"/>
<keyword evidence="6" id="KW-1185">Reference proteome</keyword>
<dbReference type="SUPFAM" id="SSF50630">
    <property type="entry name" value="Acid proteases"/>
    <property type="match status" value="1"/>
</dbReference>